<name>A0A542ZT38_9ACTN</name>
<dbReference type="InterPro" id="IPR000760">
    <property type="entry name" value="Inositol_monophosphatase-like"/>
</dbReference>
<feature type="binding site" evidence="7">
    <location>
        <position position="107"/>
    </location>
    <ligand>
        <name>Mg(2+)</name>
        <dbReference type="ChEBI" id="CHEBI:18420"/>
        <label>1</label>
        <note>catalytic</note>
    </ligand>
</feature>
<dbReference type="GO" id="GO:0007165">
    <property type="term" value="P:signal transduction"/>
    <property type="evidence" value="ECO:0007669"/>
    <property type="project" value="TreeGrafter"/>
</dbReference>
<feature type="binding site" evidence="7">
    <location>
        <position position="106"/>
    </location>
    <ligand>
        <name>Mg(2+)</name>
        <dbReference type="ChEBI" id="CHEBI:18420"/>
        <label>1</label>
        <note>catalytic</note>
    </ligand>
</feature>
<feature type="region of interest" description="Disordered" evidence="9">
    <location>
        <begin position="1"/>
        <end position="21"/>
    </location>
</feature>
<dbReference type="PROSITE" id="PS00629">
    <property type="entry name" value="IMP_1"/>
    <property type="match status" value="1"/>
</dbReference>
<dbReference type="PRINTS" id="PR00377">
    <property type="entry name" value="IMPHPHTASES"/>
</dbReference>
<dbReference type="Pfam" id="PF00459">
    <property type="entry name" value="Inositol_P"/>
    <property type="match status" value="1"/>
</dbReference>
<reference evidence="10 11" key="1">
    <citation type="submission" date="2019-06" db="EMBL/GenBank/DDBJ databases">
        <title>Sequencing the genomes of 1000 actinobacteria strains.</title>
        <authorList>
            <person name="Klenk H.-P."/>
        </authorList>
    </citation>
    <scope>NUCLEOTIDE SEQUENCE [LARGE SCALE GENOMIC DNA]</scope>
    <source>
        <strain evidence="10 11">DSM 8251</strain>
    </source>
</reference>
<keyword evidence="5 8" id="KW-0378">Hydrolase</keyword>
<feature type="binding site" evidence="7">
    <location>
        <position position="237"/>
    </location>
    <ligand>
        <name>Mg(2+)</name>
        <dbReference type="ChEBI" id="CHEBI:18420"/>
        <label>1</label>
        <note>catalytic</note>
    </ligand>
</feature>
<dbReference type="GO" id="GO:0046854">
    <property type="term" value="P:phosphatidylinositol phosphate biosynthetic process"/>
    <property type="evidence" value="ECO:0007669"/>
    <property type="project" value="InterPro"/>
</dbReference>
<evidence type="ECO:0000256" key="8">
    <source>
        <dbReference type="RuleBase" id="RU364068"/>
    </source>
</evidence>
<evidence type="ECO:0000256" key="4">
    <source>
        <dbReference type="ARBA" id="ARBA00022723"/>
    </source>
</evidence>
<organism evidence="10 11">
    <name type="scientific">Propioniferax innocua</name>
    <dbReference type="NCBI Taxonomy" id="1753"/>
    <lineage>
        <taxon>Bacteria</taxon>
        <taxon>Bacillati</taxon>
        <taxon>Actinomycetota</taxon>
        <taxon>Actinomycetes</taxon>
        <taxon>Propionibacteriales</taxon>
        <taxon>Propionibacteriaceae</taxon>
        <taxon>Propioniferax</taxon>
    </lineage>
</organism>
<comment type="similarity">
    <text evidence="3 8">Belongs to the inositol monophosphatase superfamily.</text>
</comment>
<dbReference type="PANTHER" id="PTHR20854">
    <property type="entry name" value="INOSITOL MONOPHOSPHATASE"/>
    <property type="match status" value="1"/>
</dbReference>
<dbReference type="SUPFAM" id="SSF56655">
    <property type="entry name" value="Carbohydrate phosphatase"/>
    <property type="match status" value="1"/>
</dbReference>
<comment type="cofactor">
    <cofactor evidence="2 7 8">
        <name>Mg(2+)</name>
        <dbReference type="ChEBI" id="CHEBI:18420"/>
    </cofactor>
</comment>
<accession>A0A542ZT38</accession>
<dbReference type="GO" id="GO:0008934">
    <property type="term" value="F:inositol monophosphate 1-phosphatase activity"/>
    <property type="evidence" value="ECO:0007669"/>
    <property type="project" value="InterPro"/>
</dbReference>
<dbReference type="EC" id="3.1.3.25" evidence="8"/>
<evidence type="ECO:0000256" key="9">
    <source>
        <dbReference type="SAM" id="MobiDB-lite"/>
    </source>
</evidence>
<sequence>MGSVNEPADRTPATDTEDGPRIKELRELAIHIATGAAEMAARMRHEGVAVAATKSSSTDVVTEADRATEQHIRELISRARPDDAILGEEGDSVSGTTGLTWVVDPIDGTVNYLYGIGSWAVSVAVVEGEPEPTSWRTLAGSVVAPRLSEVYSAGAGEGATLNGRPLRLEPHSGLSDSLVATGFGYESARRTAQGRVVAQLLGSVRDIRRMGSAALDLCAVAAGRVDAYYELGTKPWDHAAGALVAREAGAWVGGLKDDERESERMLVAANPGISKQLRAALRDAGA</sequence>
<evidence type="ECO:0000256" key="3">
    <source>
        <dbReference type="ARBA" id="ARBA00009759"/>
    </source>
</evidence>
<dbReference type="InterPro" id="IPR020550">
    <property type="entry name" value="Inositol_monophosphatase_CS"/>
</dbReference>
<dbReference type="AlphaFoldDB" id="A0A542ZT38"/>
<keyword evidence="4 7" id="KW-0479">Metal-binding</keyword>
<comment type="caution">
    <text evidence="10">The sequence shown here is derived from an EMBL/GenBank/DDBJ whole genome shotgun (WGS) entry which is preliminary data.</text>
</comment>
<dbReference type="CDD" id="cd01639">
    <property type="entry name" value="IMPase"/>
    <property type="match status" value="1"/>
</dbReference>
<dbReference type="Gene3D" id="3.40.190.80">
    <property type="match status" value="1"/>
</dbReference>
<feature type="binding site" evidence="7">
    <location>
        <position position="104"/>
    </location>
    <ligand>
        <name>Mg(2+)</name>
        <dbReference type="ChEBI" id="CHEBI:18420"/>
        <label>1</label>
        <note>catalytic</note>
    </ligand>
</feature>
<keyword evidence="11" id="KW-1185">Reference proteome</keyword>
<dbReference type="Gene3D" id="3.30.540.10">
    <property type="entry name" value="Fructose-1,6-Bisphosphatase, subunit A, domain 1"/>
    <property type="match status" value="1"/>
</dbReference>
<gene>
    <name evidence="10" type="ORF">FB460_1232</name>
</gene>
<evidence type="ECO:0000256" key="1">
    <source>
        <dbReference type="ARBA" id="ARBA00001033"/>
    </source>
</evidence>
<evidence type="ECO:0000256" key="5">
    <source>
        <dbReference type="ARBA" id="ARBA00022801"/>
    </source>
</evidence>
<dbReference type="EMBL" id="VFOR01000001">
    <property type="protein sequence ID" value="TQL63420.1"/>
    <property type="molecule type" value="Genomic_DNA"/>
</dbReference>
<dbReference type="Proteomes" id="UP000316196">
    <property type="component" value="Unassembled WGS sequence"/>
</dbReference>
<comment type="catalytic activity">
    <reaction evidence="1 8">
        <text>a myo-inositol phosphate + H2O = myo-inositol + phosphate</text>
        <dbReference type="Rhea" id="RHEA:24056"/>
        <dbReference type="ChEBI" id="CHEBI:15377"/>
        <dbReference type="ChEBI" id="CHEBI:17268"/>
        <dbReference type="ChEBI" id="CHEBI:43474"/>
        <dbReference type="ChEBI" id="CHEBI:84139"/>
        <dbReference type="EC" id="3.1.3.25"/>
    </reaction>
</comment>
<dbReference type="PROSITE" id="PS00630">
    <property type="entry name" value="IMP_2"/>
    <property type="match status" value="1"/>
</dbReference>
<evidence type="ECO:0000256" key="7">
    <source>
        <dbReference type="PIRSR" id="PIRSR600760-2"/>
    </source>
</evidence>
<dbReference type="InterPro" id="IPR020583">
    <property type="entry name" value="Inositol_monoP_metal-BS"/>
</dbReference>
<dbReference type="GO" id="GO:0046872">
    <property type="term" value="F:metal ion binding"/>
    <property type="evidence" value="ECO:0007669"/>
    <property type="project" value="UniProtKB-KW"/>
</dbReference>
<dbReference type="InterPro" id="IPR033942">
    <property type="entry name" value="IMPase"/>
</dbReference>
<keyword evidence="6 7" id="KW-0460">Magnesium</keyword>
<feature type="binding site" evidence="7">
    <location>
        <position position="88"/>
    </location>
    <ligand>
        <name>Mg(2+)</name>
        <dbReference type="ChEBI" id="CHEBI:18420"/>
        <label>1</label>
        <note>catalytic</note>
    </ligand>
</feature>
<evidence type="ECO:0000256" key="6">
    <source>
        <dbReference type="ARBA" id="ARBA00022842"/>
    </source>
</evidence>
<dbReference type="GO" id="GO:0006020">
    <property type="term" value="P:inositol metabolic process"/>
    <property type="evidence" value="ECO:0007669"/>
    <property type="project" value="TreeGrafter"/>
</dbReference>
<evidence type="ECO:0000256" key="2">
    <source>
        <dbReference type="ARBA" id="ARBA00001946"/>
    </source>
</evidence>
<proteinExistence type="inferred from homology"/>
<dbReference type="PANTHER" id="PTHR20854:SF4">
    <property type="entry name" value="INOSITOL-1-MONOPHOSPHATASE-RELATED"/>
    <property type="match status" value="1"/>
</dbReference>
<evidence type="ECO:0000313" key="11">
    <source>
        <dbReference type="Proteomes" id="UP000316196"/>
    </source>
</evidence>
<protein>
    <recommendedName>
        <fullName evidence="8">Inositol-1-monophosphatase</fullName>
        <ecNumber evidence="8">3.1.3.25</ecNumber>
    </recommendedName>
</protein>
<evidence type="ECO:0000313" key="10">
    <source>
        <dbReference type="EMBL" id="TQL63420.1"/>
    </source>
</evidence>